<dbReference type="EMBL" id="JBHSIU010000105">
    <property type="protein sequence ID" value="MFC5006721.1"/>
    <property type="molecule type" value="Genomic_DNA"/>
</dbReference>
<protein>
    <submittedName>
        <fullName evidence="3">Transposase</fullName>
    </submittedName>
</protein>
<accession>A0ABV9WHB5</accession>
<proteinExistence type="predicted"/>
<evidence type="ECO:0000313" key="3">
    <source>
        <dbReference type="EMBL" id="MFC5006721.1"/>
    </source>
</evidence>
<feature type="region of interest" description="Disordered" evidence="1">
    <location>
        <begin position="1"/>
        <end position="35"/>
    </location>
</feature>
<dbReference type="PANTHER" id="PTHR33498">
    <property type="entry name" value="TRANSPOSASE FOR INSERTION SEQUENCE ELEMENT IS1557"/>
    <property type="match status" value="1"/>
</dbReference>
<sequence>MATAARAPVQLPRHHLSNPDVRRADPGPTIRRQRRSQPLQHLLHGIGAALAGRAGVRLAARPTMDVSRSTLPRLLRNEPEQALTVAPRVLGVDDFALRRGQVYATILLDMETHRPVDVLPDREADTLAAWLQAHPGTEIICRDRAGAYADGARTGAPNAIQVADRWHVWRNLGEAVEAIVVAHRASLHEPPAKAVTPPKPEHAAEPLQFKVLPGKEIRLVTRTRERYTQIQQLLADGASRREVGRRLGLDPQTVRRFADAASIDDLLANTRRETLLDGYKTYLHQRWNDGCTDTATLHGELRGRGYRGSVQTLRRYLQPLRPAGFSAAPGGLGWLIVEQGMCPHRARQPRQPGCGHLAGEDRQVVVLKSGSGDASQFQERGDFVEGEQAVA</sequence>
<dbReference type="InterPro" id="IPR002560">
    <property type="entry name" value="Transposase_DDE"/>
</dbReference>
<dbReference type="PROSITE" id="PS50531">
    <property type="entry name" value="HTH_IS21"/>
    <property type="match status" value="1"/>
</dbReference>
<gene>
    <name evidence="3" type="ORF">ACFPIJ_54045</name>
</gene>
<name>A0ABV9WHB5_9ACTN</name>
<evidence type="ECO:0000313" key="4">
    <source>
        <dbReference type="Proteomes" id="UP001595912"/>
    </source>
</evidence>
<dbReference type="InterPro" id="IPR017894">
    <property type="entry name" value="HTH_IS21_transposase_type"/>
</dbReference>
<feature type="domain" description="HTH IS21-type" evidence="2">
    <location>
        <begin position="225"/>
        <end position="287"/>
    </location>
</feature>
<dbReference type="Pfam" id="PF01610">
    <property type="entry name" value="DDE_Tnp_ISL3"/>
    <property type="match status" value="1"/>
</dbReference>
<keyword evidence="4" id="KW-1185">Reference proteome</keyword>
<reference evidence="4" key="1">
    <citation type="journal article" date="2019" name="Int. J. Syst. Evol. Microbiol.">
        <title>The Global Catalogue of Microorganisms (GCM) 10K type strain sequencing project: providing services to taxonomists for standard genome sequencing and annotation.</title>
        <authorList>
            <consortium name="The Broad Institute Genomics Platform"/>
            <consortium name="The Broad Institute Genome Sequencing Center for Infectious Disease"/>
            <person name="Wu L."/>
            <person name="Ma J."/>
        </authorList>
    </citation>
    <scope>NUCLEOTIDE SEQUENCE [LARGE SCALE GENOMIC DNA]</scope>
    <source>
        <strain evidence="4">CGMCC 4.7152</strain>
    </source>
</reference>
<dbReference type="RefSeq" id="WP_380127359.1">
    <property type="nucleotide sequence ID" value="NZ_JBHSIU010000105.1"/>
</dbReference>
<dbReference type="PANTHER" id="PTHR33498:SF1">
    <property type="entry name" value="TRANSPOSASE FOR INSERTION SEQUENCE ELEMENT IS1557"/>
    <property type="match status" value="1"/>
</dbReference>
<feature type="region of interest" description="Disordered" evidence="1">
    <location>
        <begin position="372"/>
        <end position="391"/>
    </location>
</feature>
<dbReference type="InterPro" id="IPR047951">
    <property type="entry name" value="Transpos_ISL3"/>
</dbReference>
<dbReference type="Proteomes" id="UP001595912">
    <property type="component" value="Unassembled WGS sequence"/>
</dbReference>
<evidence type="ECO:0000259" key="2">
    <source>
        <dbReference type="PROSITE" id="PS50531"/>
    </source>
</evidence>
<organism evidence="3 4">
    <name type="scientific">Dactylosporangium cerinum</name>
    <dbReference type="NCBI Taxonomy" id="1434730"/>
    <lineage>
        <taxon>Bacteria</taxon>
        <taxon>Bacillati</taxon>
        <taxon>Actinomycetota</taxon>
        <taxon>Actinomycetes</taxon>
        <taxon>Micromonosporales</taxon>
        <taxon>Micromonosporaceae</taxon>
        <taxon>Dactylosporangium</taxon>
    </lineage>
</organism>
<evidence type="ECO:0000256" key="1">
    <source>
        <dbReference type="SAM" id="MobiDB-lite"/>
    </source>
</evidence>
<comment type="caution">
    <text evidence="3">The sequence shown here is derived from an EMBL/GenBank/DDBJ whole genome shotgun (WGS) entry which is preliminary data.</text>
</comment>